<gene>
    <name evidence="1" type="ORF">C1S65_13165</name>
</gene>
<dbReference type="RefSeq" id="WP_112898276.1">
    <property type="nucleotide sequence ID" value="NZ_CP030750.1"/>
</dbReference>
<accession>A0AAD0L618</accession>
<dbReference type="SUPFAM" id="SSF52540">
    <property type="entry name" value="P-loop containing nucleoside triphosphate hydrolases"/>
    <property type="match status" value="1"/>
</dbReference>
<dbReference type="InterPro" id="IPR027417">
    <property type="entry name" value="P-loop_NTPase"/>
</dbReference>
<organism evidence="1 2">
    <name type="scientific">Pseudomonas putida</name>
    <name type="common">Arthrobacter siderocapsulatus</name>
    <dbReference type="NCBI Taxonomy" id="303"/>
    <lineage>
        <taxon>Bacteria</taxon>
        <taxon>Pseudomonadati</taxon>
        <taxon>Pseudomonadota</taxon>
        <taxon>Gammaproteobacteria</taxon>
        <taxon>Pseudomonadales</taxon>
        <taxon>Pseudomonadaceae</taxon>
        <taxon>Pseudomonas</taxon>
    </lineage>
</organism>
<proteinExistence type="predicted"/>
<dbReference type="Pfam" id="PF05621">
    <property type="entry name" value="TniB"/>
    <property type="match status" value="1"/>
</dbReference>
<sequence>MGYDHLRPDRQALLGQDIEKRIELMLGDIWVDIAPSETVFKVMNNMANVPKRITAPALLVTGLGGAGKSAIVKEIPNRVSRSEGLLTISMASDPDLMKRKEFRTEIYHKLELPCPPIHRKSSVADLVTRELSEILKLRNIWGLVIDEIHDMLLCGKVEQRINSSMLKAFLGESYGISLFAFGTPKANSFISAITETQRRFSVIKLEDWKEDESFRTFLLGVEELLPLKRPSRLYDQDKVFAILAATSGRMDNVMNLIRSAGCYALRDGTEAISLEHLAKASASPWGY</sequence>
<dbReference type="EMBL" id="CP030750">
    <property type="protein sequence ID" value="AXA25023.1"/>
    <property type="molecule type" value="Genomic_DNA"/>
</dbReference>
<dbReference type="InterPro" id="IPR008868">
    <property type="entry name" value="TniB"/>
</dbReference>
<dbReference type="Gene3D" id="3.40.50.300">
    <property type="entry name" value="P-loop containing nucleotide triphosphate hydrolases"/>
    <property type="match status" value="1"/>
</dbReference>
<protein>
    <submittedName>
        <fullName evidence="1">Transposase</fullName>
    </submittedName>
</protein>
<evidence type="ECO:0000313" key="1">
    <source>
        <dbReference type="EMBL" id="AXA25023.1"/>
    </source>
</evidence>
<dbReference type="Proteomes" id="UP000251617">
    <property type="component" value="Chromosome"/>
</dbReference>
<reference evidence="1 2" key="1">
    <citation type="submission" date="2018-06" db="EMBL/GenBank/DDBJ databases">
        <title>The genome of Pseudomonas putida NX-1, a lignin degrader.</title>
        <authorList>
            <person name="Xu Z."/>
        </authorList>
    </citation>
    <scope>NUCLEOTIDE SEQUENCE [LARGE SCALE GENOMIC DNA]</scope>
    <source>
        <strain evidence="1 2">NX-1</strain>
    </source>
</reference>
<evidence type="ECO:0000313" key="2">
    <source>
        <dbReference type="Proteomes" id="UP000251617"/>
    </source>
</evidence>
<dbReference type="AlphaFoldDB" id="A0AAD0L618"/>
<name>A0AAD0L618_PSEPU</name>